<feature type="coiled-coil region" evidence="1">
    <location>
        <begin position="250"/>
        <end position="281"/>
    </location>
</feature>
<dbReference type="GO" id="GO:0008233">
    <property type="term" value="F:peptidase activity"/>
    <property type="evidence" value="ECO:0007669"/>
    <property type="project" value="InterPro"/>
</dbReference>
<dbReference type="InterPro" id="IPR003709">
    <property type="entry name" value="VanY-like_core_dom"/>
</dbReference>
<dbReference type="GO" id="GO:0006508">
    <property type="term" value="P:proteolysis"/>
    <property type="evidence" value="ECO:0007669"/>
    <property type="project" value="InterPro"/>
</dbReference>
<proteinExistence type="predicted"/>
<evidence type="ECO:0000256" key="1">
    <source>
        <dbReference type="SAM" id="Coils"/>
    </source>
</evidence>
<organism evidence="3">
    <name type="scientific">marine metagenome</name>
    <dbReference type="NCBI Taxonomy" id="408172"/>
    <lineage>
        <taxon>unclassified sequences</taxon>
        <taxon>metagenomes</taxon>
        <taxon>ecological metagenomes</taxon>
    </lineage>
</organism>
<dbReference type="Pfam" id="PF02557">
    <property type="entry name" value="VanY"/>
    <property type="match status" value="1"/>
</dbReference>
<dbReference type="AlphaFoldDB" id="A0A381QLS0"/>
<gene>
    <name evidence="3" type="ORF">METZ01_LOCUS31801</name>
</gene>
<dbReference type="EMBL" id="UINC01001372">
    <property type="protein sequence ID" value="SUZ78947.1"/>
    <property type="molecule type" value="Genomic_DNA"/>
</dbReference>
<sequence>MGAVLAVPAANGAGKSSAQLRKEKAALQEQVRQLRKERDVFQDEILNQARIINTATAEVSEVEQALADLELLVAEQRDDVTHTETALEGAVLAVTAAERKSASLAEQQAALHTQVNDLALQTYIGRDSTLEGSFGLARTGDIYKAARVQTLIGAAFGDINNTSDRLRALQIDTKVATKALNEAVAQRELLRSEAEVQLDQLLEAVGLQARVVLEAEERLEVRLYESAALAELDAEMAKEIAAEQQNLSRVIKAEKAKRAEEDRLRREAERKRREAEEARQRRLLGIADAPTSINFDKSELTSVWGIRVHESIADKLLALLKAASRDGIRLGGGGYRSSDSQVALRRAHCGTSNWAVYRKPSYQCRPPTARPGASMHERGLAVDFTQNGRALWSNTSGYRWLKRNASKYGFRNLPSEPWHWSVNGR</sequence>
<keyword evidence="1" id="KW-0175">Coiled coil</keyword>
<reference evidence="3" key="1">
    <citation type="submission" date="2018-05" db="EMBL/GenBank/DDBJ databases">
        <authorList>
            <person name="Lanie J.A."/>
            <person name="Ng W.-L."/>
            <person name="Kazmierczak K.M."/>
            <person name="Andrzejewski T.M."/>
            <person name="Davidsen T.M."/>
            <person name="Wayne K.J."/>
            <person name="Tettelin H."/>
            <person name="Glass J.I."/>
            <person name="Rusch D."/>
            <person name="Podicherti R."/>
            <person name="Tsui H.-C.T."/>
            <person name="Winkler M.E."/>
        </authorList>
    </citation>
    <scope>NUCLEOTIDE SEQUENCE</scope>
</reference>
<dbReference type="InterPro" id="IPR052179">
    <property type="entry name" value="DD-CPase-like"/>
</dbReference>
<protein>
    <recommendedName>
        <fullName evidence="2">D-alanyl-D-alanine carboxypeptidase-like core domain-containing protein</fullName>
    </recommendedName>
</protein>
<feature type="coiled-coil region" evidence="1">
    <location>
        <begin position="17"/>
        <end position="79"/>
    </location>
</feature>
<dbReference type="PANTHER" id="PTHR34385">
    <property type="entry name" value="D-ALANYL-D-ALANINE CARBOXYPEPTIDASE"/>
    <property type="match status" value="1"/>
</dbReference>
<evidence type="ECO:0000259" key="2">
    <source>
        <dbReference type="Pfam" id="PF02557"/>
    </source>
</evidence>
<dbReference type="InterPro" id="IPR009045">
    <property type="entry name" value="Zn_M74/Hedgehog-like"/>
</dbReference>
<feature type="domain" description="D-alanyl-D-alanine carboxypeptidase-like core" evidence="2">
    <location>
        <begin position="306"/>
        <end position="421"/>
    </location>
</feature>
<evidence type="ECO:0000313" key="3">
    <source>
        <dbReference type="EMBL" id="SUZ78947.1"/>
    </source>
</evidence>
<dbReference type="PANTHER" id="PTHR34385:SF1">
    <property type="entry name" value="PEPTIDOGLYCAN L-ALANYL-D-GLUTAMATE ENDOPEPTIDASE CWLK"/>
    <property type="match status" value="1"/>
</dbReference>
<name>A0A381QLS0_9ZZZZ</name>
<dbReference type="CDD" id="cd14814">
    <property type="entry name" value="Peptidase_M15"/>
    <property type="match status" value="1"/>
</dbReference>
<dbReference type="Gene3D" id="3.30.1380.10">
    <property type="match status" value="1"/>
</dbReference>
<dbReference type="SUPFAM" id="SSF55166">
    <property type="entry name" value="Hedgehog/DD-peptidase"/>
    <property type="match status" value="1"/>
</dbReference>
<accession>A0A381QLS0</accession>